<dbReference type="InterPro" id="IPR006439">
    <property type="entry name" value="HAD-SF_hydro_IA"/>
</dbReference>
<evidence type="ECO:0000256" key="2">
    <source>
        <dbReference type="ARBA" id="ARBA00022801"/>
    </source>
</evidence>
<gene>
    <name evidence="4" type="ORF">P5G51_014195</name>
</gene>
<reference evidence="4 5" key="1">
    <citation type="submission" date="2023-10" db="EMBL/GenBank/DDBJ databases">
        <title>179-bfca-hs.</title>
        <authorList>
            <person name="Miliotis G."/>
            <person name="Sengupta P."/>
            <person name="Hameed A."/>
            <person name="Chuvochina M."/>
            <person name="Mcdonagh F."/>
            <person name="Simpson A.C."/>
            <person name="Singh N.K."/>
            <person name="Rekha P.D."/>
            <person name="Raman K."/>
            <person name="Hugenholtz P."/>
            <person name="Venkateswaran K."/>
        </authorList>
    </citation>
    <scope>NUCLEOTIDE SEQUENCE [LARGE SCALE GENOMIC DNA]</scope>
    <source>
        <strain evidence="4 5">179-BFC-A-HS</strain>
    </source>
</reference>
<dbReference type="GO" id="GO:0016787">
    <property type="term" value="F:hydrolase activity"/>
    <property type="evidence" value="ECO:0007669"/>
    <property type="project" value="UniProtKB-KW"/>
</dbReference>
<sequence length="118" mass="12989">MLLLTNGSPDLQRAKLRLSPELSGYFDAIVISGDFGIGKPDTSIFRHALSKLGVAKENAIMVGDNLKTDILGANRIGMRNVRINRRPTDETDIKATYEIAQLSELIPLVKRMSSEVYG</sequence>
<protein>
    <submittedName>
        <fullName evidence="4">HAD family hydrolase</fullName>
        <ecNumber evidence="4">3.1.3.-</ecNumber>
    </submittedName>
</protein>
<evidence type="ECO:0000313" key="5">
    <source>
        <dbReference type="Proteomes" id="UP001228376"/>
    </source>
</evidence>
<keyword evidence="5" id="KW-1185">Reference proteome</keyword>
<dbReference type="Gene3D" id="3.40.50.1000">
    <property type="entry name" value="HAD superfamily/HAD-like"/>
    <property type="match status" value="1"/>
</dbReference>
<keyword evidence="2 4" id="KW-0378">Hydrolase</keyword>
<evidence type="ECO:0000256" key="3">
    <source>
        <dbReference type="ARBA" id="ARBA00022842"/>
    </source>
</evidence>
<dbReference type="Pfam" id="PF00702">
    <property type="entry name" value="Hydrolase"/>
    <property type="match status" value="1"/>
</dbReference>
<dbReference type="RefSeq" id="WP_320384816.1">
    <property type="nucleotide sequence ID" value="NZ_JAROCA020000001.1"/>
</dbReference>
<dbReference type="InterPro" id="IPR036412">
    <property type="entry name" value="HAD-like_sf"/>
</dbReference>
<dbReference type="SUPFAM" id="SSF56784">
    <property type="entry name" value="HAD-like"/>
    <property type="match status" value="1"/>
</dbReference>
<dbReference type="NCBIfam" id="TIGR01549">
    <property type="entry name" value="HAD-SF-IA-v1"/>
    <property type="match status" value="1"/>
</dbReference>
<dbReference type="EMBL" id="JAROCA020000001">
    <property type="protein sequence ID" value="MDY0406388.1"/>
    <property type="molecule type" value="Genomic_DNA"/>
</dbReference>
<evidence type="ECO:0000313" key="4">
    <source>
        <dbReference type="EMBL" id="MDY0406388.1"/>
    </source>
</evidence>
<dbReference type="PANTHER" id="PTHR46470:SF3">
    <property type="entry name" value="N-ACYLNEURAMINATE-9-PHOSPHATASE"/>
    <property type="match status" value="1"/>
</dbReference>
<dbReference type="EC" id="3.1.3.-" evidence="4"/>
<dbReference type="InterPro" id="IPR051400">
    <property type="entry name" value="HAD-like_hydrolase"/>
</dbReference>
<proteinExistence type="predicted"/>
<keyword evidence="3" id="KW-0460">Magnesium</keyword>
<dbReference type="Proteomes" id="UP001228376">
    <property type="component" value="Unassembled WGS sequence"/>
</dbReference>
<dbReference type="NCBIfam" id="TIGR01509">
    <property type="entry name" value="HAD-SF-IA-v3"/>
    <property type="match status" value="1"/>
</dbReference>
<dbReference type="PANTHER" id="PTHR46470">
    <property type="entry name" value="N-ACYLNEURAMINATE-9-PHOSPHATASE"/>
    <property type="match status" value="1"/>
</dbReference>
<comment type="caution">
    <text evidence="4">The sequence shown here is derived from an EMBL/GenBank/DDBJ whole genome shotgun (WGS) entry which is preliminary data.</text>
</comment>
<name>A0ABU5CLM3_9BACI</name>
<dbReference type="InterPro" id="IPR023214">
    <property type="entry name" value="HAD_sf"/>
</dbReference>
<comment type="cofactor">
    <cofactor evidence="1">
        <name>Mg(2+)</name>
        <dbReference type="ChEBI" id="CHEBI:18420"/>
    </cofactor>
</comment>
<accession>A0ABU5CLM3</accession>
<evidence type="ECO:0000256" key="1">
    <source>
        <dbReference type="ARBA" id="ARBA00001946"/>
    </source>
</evidence>
<organism evidence="4 5">
    <name type="scientific">Tigheibacillus jepli</name>
    <dbReference type="NCBI Taxonomy" id="3035914"/>
    <lineage>
        <taxon>Bacteria</taxon>
        <taxon>Bacillati</taxon>
        <taxon>Bacillota</taxon>
        <taxon>Bacilli</taxon>
        <taxon>Bacillales</taxon>
        <taxon>Bacillaceae</taxon>
        <taxon>Tigheibacillus</taxon>
    </lineage>
</organism>